<dbReference type="OrthoDB" id="2328572at2759"/>
<feature type="region of interest" description="Disordered" evidence="6">
    <location>
        <begin position="141"/>
        <end position="165"/>
    </location>
</feature>
<dbReference type="AlphaFoldDB" id="A0A9P4T332"/>
<sequence length="259" mass="28505">MELLGSYEDQNSNLQFPPLWSPSGETPAIASTALPEAGASCDHDCEARATEILHSVLYNPDRFTDLSRAATTSNGADTARDVAVPRVDKIILLNRKALANLPELLDCTCAQYPHLALLHVAILCKVLFSYRVVLCAYDTRNSAPGSEDQSPSSSGRGSSSSSINSMPPVKVQIGELHLDADDQATLQSAILLRELRKMENMVRKMNVLDMAWANEEAETTGELSAVYWYRLSMPIICKELDTLIKMATEDHDKMFSKMP</sequence>
<evidence type="ECO:0000259" key="7">
    <source>
        <dbReference type="Pfam" id="PF08493"/>
    </source>
</evidence>
<feature type="compositionally biased region" description="Low complexity" evidence="6">
    <location>
        <begin position="142"/>
        <end position="165"/>
    </location>
</feature>
<keyword evidence="1" id="KW-0479">Metal-binding</keyword>
<keyword evidence="2" id="KW-0805">Transcription regulation</keyword>
<dbReference type="GO" id="GO:0006355">
    <property type="term" value="P:regulation of DNA-templated transcription"/>
    <property type="evidence" value="ECO:0007669"/>
    <property type="project" value="InterPro"/>
</dbReference>
<keyword evidence="3" id="KW-0238">DNA-binding</keyword>
<dbReference type="GO" id="GO:0045122">
    <property type="term" value="P:aflatoxin biosynthetic process"/>
    <property type="evidence" value="ECO:0007669"/>
    <property type="project" value="InterPro"/>
</dbReference>
<accession>A0A9P4T332</accession>
<name>A0A9P4T332_CURKU</name>
<organism evidence="8 9">
    <name type="scientific">Curvularia kusanoi</name>
    <name type="common">Cochliobolus kusanoi</name>
    <dbReference type="NCBI Taxonomy" id="90978"/>
    <lineage>
        <taxon>Eukaryota</taxon>
        <taxon>Fungi</taxon>
        <taxon>Dikarya</taxon>
        <taxon>Ascomycota</taxon>
        <taxon>Pezizomycotina</taxon>
        <taxon>Dothideomycetes</taxon>
        <taxon>Pleosporomycetidae</taxon>
        <taxon>Pleosporales</taxon>
        <taxon>Pleosporineae</taxon>
        <taxon>Pleosporaceae</taxon>
        <taxon>Curvularia</taxon>
    </lineage>
</organism>
<evidence type="ECO:0000313" key="8">
    <source>
        <dbReference type="EMBL" id="KAF2993499.1"/>
    </source>
</evidence>
<evidence type="ECO:0000256" key="3">
    <source>
        <dbReference type="ARBA" id="ARBA00023125"/>
    </source>
</evidence>
<evidence type="ECO:0000313" key="9">
    <source>
        <dbReference type="Proteomes" id="UP000801428"/>
    </source>
</evidence>
<proteinExistence type="predicted"/>
<comment type="caution">
    <text evidence="8">The sequence shown here is derived from an EMBL/GenBank/DDBJ whole genome shotgun (WGS) entry which is preliminary data.</text>
</comment>
<dbReference type="Pfam" id="PF08493">
    <property type="entry name" value="AflR"/>
    <property type="match status" value="1"/>
</dbReference>
<keyword evidence="5" id="KW-0539">Nucleus</keyword>
<dbReference type="InterPro" id="IPR013700">
    <property type="entry name" value="AflR"/>
</dbReference>
<gene>
    <name evidence="8" type="ORF">E8E13_000507</name>
</gene>
<dbReference type="GO" id="GO:0003677">
    <property type="term" value="F:DNA binding"/>
    <property type="evidence" value="ECO:0007669"/>
    <property type="project" value="UniProtKB-KW"/>
</dbReference>
<keyword evidence="4" id="KW-0804">Transcription</keyword>
<evidence type="ECO:0000256" key="5">
    <source>
        <dbReference type="ARBA" id="ARBA00023242"/>
    </source>
</evidence>
<evidence type="ECO:0000256" key="4">
    <source>
        <dbReference type="ARBA" id="ARBA00023163"/>
    </source>
</evidence>
<keyword evidence="9" id="KW-1185">Reference proteome</keyword>
<evidence type="ECO:0000256" key="2">
    <source>
        <dbReference type="ARBA" id="ARBA00023015"/>
    </source>
</evidence>
<evidence type="ECO:0000256" key="6">
    <source>
        <dbReference type="SAM" id="MobiDB-lite"/>
    </source>
</evidence>
<reference evidence="8" key="1">
    <citation type="submission" date="2019-04" db="EMBL/GenBank/DDBJ databases">
        <title>Sequencing of skin fungus with MAO and IRED activity.</title>
        <authorList>
            <person name="Marsaioli A.J."/>
            <person name="Bonatto J.M.C."/>
            <person name="Reis Junior O."/>
        </authorList>
    </citation>
    <scope>NUCLEOTIDE SEQUENCE</scope>
    <source>
        <strain evidence="8">30M1</strain>
    </source>
</reference>
<dbReference type="EMBL" id="SWKU01000051">
    <property type="protein sequence ID" value="KAF2993499.1"/>
    <property type="molecule type" value="Genomic_DNA"/>
</dbReference>
<dbReference type="Proteomes" id="UP000801428">
    <property type="component" value="Unassembled WGS sequence"/>
</dbReference>
<dbReference type="GO" id="GO:0005634">
    <property type="term" value="C:nucleus"/>
    <property type="evidence" value="ECO:0007669"/>
    <property type="project" value="InterPro"/>
</dbReference>
<dbReference type="GO" id="GO:0046872">
    <property type="term" value="F:metal ion binding"/>
    <property type="evidence" value="ECO:0007669"/>
    <property type="project" value="UniProtKB-KW"/>
</dbReference>
<feature type="domain" description="Aflatoxin regulatory protein" evidence="7">
    <location>
        <begin position="42"/>
        <end position="144"/>
    </location>
</feature>
<evidence type="ECO:0000256" key="1">
    <source>
        <dbReference type="ARBA" id="ARBA00022723"/>
    </source>
</evidence>
<protein>
    <recommendedName>
        <fullName evidence="7">Aflatoxin regulatory protein domain-containing protein</fullName>
    </recommendedName>
</protein>